<feature type="compositionally biased region" description="Basic and acidic residues" evidence="1">
    <location>
        <begin position="72"/>
        <end position="83"/>
    </location>
</feature>
<name>A0ABM7FL66_9ACTN</name>
<organism evidence="2 3">
    <name type="scientific">Streptomyces graminofaciens</name>
    <dbReference type="NCBI Taxonomy" id="68212"/>
    <lineage>
        <taxon>Bacteria</taxon>
        <taxon>Bacillati</taxon>
        <taxon>Actinomycetota</taxon>
        <taxon>Actinomycetes</taxon>
        <taxon>Kitasatosporales</taxon>
        <taxon>Streptomycetaceae</taxon>
        <taxon>Streptomyces</taxon>
    </lineage>
</organism>
<reference evidence="2 3" key="2">
    <citation type="journal article" date="2023" name="ChemBioChem">
        <title>Acyltransferase Domain Exchange between Two Independent Type I Polyketide Synthases in the Same Producer Strain of Macrolide Antibiotics.</title>
        <authorList>
            <person name="Kudo F."/>
            <person name="Kishikawa K."/>
            <person name="Tsuboi K."/>
            <person name="Kido T."/>
            <person name="Usui T."/>
            <person name="Hashimoto J."/>
            <person name="Shin-Ya K."/>
            <person name="Miyanaga A."/>
            <person name="Eguchi T."/>
        </authorList>
    </citation>
    <scope>NUCLEOTIDE SEQUENCE [LARGE SCALE GENOMIC DNA]</scope>
    <source>
        <strain evidence="2 3">A-8890</strain>
    </source>
</reference>
<dbReference type="EMBL" id="AP018448">
    <property type="protein sequence ID" value="BBC37051.1"/>
    <property type="molecule type" value="Genomic_DNA"/>
</dbReference>
<feature type="compositionally biased region" description="Pro residues" evidence="1">
    <location>
        <begin position="8"/>
        <end position="17"/>
    </location>
</feature>
<dbReference type="Proteomes" id="UP001321542">
    <property type="component" value="Chromosome"/>
</dbReference>
<sequence length="133" mass="14461">MTLAGPWRSPPPRPYPSHPWGLRTQTPRGRFVGCGRRGRRHRVGPPRPVGLLARFPRSFRGASDHVPPTRALPRDSGRGDEPSPGHLAATTPPASSGARRVVPVHCDSWLHFTESREDLVAAFAEAGPADLLT</sequence>
<protein>
    <submittedName>
        <fullName evidence="2">Uncharacterized protein</fullName>
    </submittedName>
</protein>
<gene>
    <name evidence="2" type="ORF">SGFS_083450</name>
</gene>
<proteinExistence type="predicted"/>
<evidence type="ECO:0000313" key="2">
    <source>
        <dbReference type="EMBL" id="BBC37051.1"/>
    </source>
</evidence>
<reference evidence="2 3" key="1">
    <citation type="journal article" date="2010" name="ChemBioChem">
        <title>Cloning and characterization of the biosynthetic gene cluster of 16-membered macrolide antibiotic FD-891: involvement of a dual functional cytochrome P450 monooxygenase catalyzing epoxidation and hydroxylation.</title>
        <authorList>
            <person name="Kudo F."/>
            <person name="Motegi A."/>
            <person name="Mizoue K."/>
            <person name="Eguchi T."/>
        </authorList>
    </citation>
    <scope>NUCLEOTIDE SEQUENCE [LARGE SCALE GENOMIC DNA]</scope>
    <source>
        <strain evidence="2 3">A-8890</strain>
    </source>
</reference>
<keyword evidence="3" id="KW-1185">Reference proteome</keyword>
<feature type="region of interest" description="Disordered" evidence="1">
    <location>
        <begin position="1"/>
        <end position="100"/>
    </location>
</feature>
<evidence type="ECO:0000256" key="1">
    <source>
        <dbReference type="SAM" id="MobiDB-lite"/>
    </source>
</evidence>
<evidence type="ECO:0000313" key="3">
    <source>
        <dbReference type="Proteomes" id="UP001321542"/>
    </source>
</evidence>
<accession>A0ABM7FL66</accession>